<feature type="domain" description="MADS-box" evidence="7">
    <location>
        <begin position="1"/>
        <end position="61"/>
    </location>
</feature>
<dbReference type="CDD" id="cd00265">
    <property type="entry name" value="MADS_MEF2_like"/>
    <property type="match status" value="1"/>
</dbReference>
<dbReference type="InterPro" id="IPR050142">
    <property type="entry name" value="MADS-box/MEF2_TF"/>
</dbReference>
<comment type="caution">
    <text evidence="9">The sequence shown here is derived from an EMBL/GenBank/DDBJ whole genome shotgun (WGS) entry which is preliminary data.</text>
</comment>
<name>A0ABD3C7Q3_9LAMI</name>
<keyword evidence="3" id="KW-0238">DNA-binding</keyword>
<dbReference type="InterPro" id="IPR033896">
    <property type="entry name" value="MEF2-like_N"/>
</dbReference>
<dbReference type="InterPro" id="IPR002100">
    <property type="entry name" value="TF_MADSbox"/>
</dbReference>
<dbReference type="SUPFAM" id="SSF55455">
    <property type="entry name" value="SRF-like"/>
    <property type="match status" value="1"/>
</dbReference>
<proteinExistence type="predicted"/>
<dbReference type="SMART" id="SM00432">
    <property type="entry name" value="MADS"/>
    <property type="match status" value="1"/>
</dbReference>
<gene>
    <name evidence="9" type="ORF">CASFOL_030557</name>
</gene>
<keyword evidence="2" id="KW-0805">Transcription regulation</keyword>
<dbReference type="Proteomes" id="UP001632038">
    <property type="component" value="Unassembled WGS sequence"/>
</dbReference>
<dbReference type="Gene3D" id="3.40.1810.10">
    <property type="entry name" value="Transcription factor, MADS-box"/>
    <property type="match status" value="1"/>
</dbReference>
<dbReference type="GO" id="GO:0003677">
    <property type="term" value="F:DNA binding"/>
    <property type="evidence" value="ECO:0007669"/>
    <property type="project" value="UniProtKB-KW"/>
</dbReference>
<evidence type="ECO:0000259" key="8">
    <source>
        <dbReference type="PROSITE" id="PS51297"/>
    </source>
</evidence>
<organism evidence="9 10">
    <name type="scientific">Castilleja foliolosa</name>
    <dbReference type="NCBI Taxonomy" id="1961234"/>
    <lineage>
        <taxon>Eukaryota</taxon>
        <taxon>Viridiplantae</taxon>
        <taxon>Streptophyta</taxon>
        <taxon>Embryophyta</taxon>
        <taxon>Tracheophyta</taxon>
        <taxon>Spermatophyta</taxon>
        <taxon>Magnoliopsida</taxon>
        <taxon>eudicotyledons</taxon>
        <taxon>Gunneridae</taxon>
        <taxon>Pentapetalae</taxon>
        <taxon>asterids</taxon>
        <taxon>lamiids</taxon>
        <taxon>Lamiales</taxon>
        <taxon>Orobanchaceae</taxon>
        <taxon>Pedicularideae</taxon>
        <taxon>Castillejinae</taxon>
        <taxon>Castilleja</taxon>
    </lineage>
</organism>
<keyword evidence="6" id="KW-0175">Coiled coil</keyword>
<evidence type="ECO:0000256" key="6">
    <source>
        <dbReference type="SAM" id="Coils"/>
    </source>
</evidence>
<dbReference type="PROSITE" id="PS51297">
    <property type="entry name" value="K_BOX"/>
    <property type="match status" value="1"/>
</dbReference>
<evidence type="ECO:0000256" key="4">
    <source>
        <dbReference type="ARBA" id="ARBA00023163"/>
    </source>
</evidence>
<dbReference type="InterPro" id="IPR002487">
    <property type="entry name" value="TF_Kbox"/>
</dbReference>
<reference evidence="10" key="1">
    <citation type="journal article" date="2024" name="IScience">
        <title>Strigolactones Initiate the Formation of Haustorium-like Structures in Castilleja.</title>
        <authorList>
            <person name="Buerger M."/>
            <person name="Peterson D."/>
            <person name="Chory J."/>
        </authorList>
    </citation>
    <scope>NUCLEOTIDE SEQUENCE [LARGE SCALE GENOMIC DNA]</scope>
</reference>
<evidence type="ECO:0008006" key="11">
    <source>
        <dbReference type="Google" id="ProtNLM"/>
    </source>
</evidence>
<dbReference type="AlphaFoldDB" id="A0ABD3C7Q3"/>
<dbReference type="PANTHER" id="PTHR48019">
    <property type="entry name" value="SERUM RESPONSE FACTOR HOMOLOG"/>
    <property type="match status" value="1"/>
</dbReference>
<accession>A0ABD3C7Q3</accession>
<evidence type="ECO:0000313" key="9">
    <source>
        <dbReference type="EMBL" id="KAL3625612.1"/>
    </source>
</evidence>
<dbReference type="PROSITE" id="PS50066">
    <property type="entry name" value="MADS_BOX_2"/>
    <property type="match status" value="1"/>
</dbReference>
<evidence type="ECO:0000256" key="1">
    <source>
        <dbReference type="ARBA" id="ARBA00004123"/>
    </source>
</evidence>
<dbReference type="Pfam" id="PF01486">
    <property type="entry name" value="K-box"/>
    <property type="match status" value="1"/>
</dbReference>
<dbReference type="EMBL" id="JAVIJP010000050">
    <property type="protein sequence ID" value="KAL3625612.1"/>
    <property type="molecule type" value="Genomic_DNA"/>
</dbReference>
<keyword evidence="5" id="KW-0539">Nucleus</keyword>
<dbReference type="PRINTS" id="PR00404">
    <property type="entry name" value="MADSDOMAIN"/>
</dbReference>
<feature type="domain" description="K-box" evidence="8">
    <location>
        <begin position="88"/>
        <end position="178"/>
    </location>
</feature>
<keyword evidence="10" id="KW-1185">Reference proteome</keyword>
<feature type="coiled-coil region" evidence="6">
    <location>
        <begin position="88"/>
        <end position="115"/>
    </location>
</feature>
<dbReference type="GO" id="GO:0005634">
    <property type="term" value="C:nucleus"/>
    <property type="evidence" value="ECO:0007669"/>
    <property type="project" value="UniProtKB-SubCell"/>
</dbReference>
<keyword evidence="4" id="KW-0804">Transcription</keyword>
<evidence type="ECO:0000256" key="2">
    <source>
        <dbReference type="ARBA" id="ARBA00023015"/>
    </source>
</evidence>
<dbReference type="InterPro" id="IPR036879">
    <property type="entry name" value="TF_MADSbox_sf"/>
</dbReference>
<comment type="subcellular location">
    <subcellularLocation>
        <location evidence="1">Nucleus</location>
    </subcellularLocation>
</comment>
<dbReference type="Pfam" id="PF00319">
    <property type="entry name" value="SRF-TF"/>
    <property type="match status" value="1"/>
</dbReference>
<sequence>MGRGKIEIQKIENTSARHVSFSKRRQGLFKKARELSILCDAEIAIIIYSSSGRVYEYSSSDMRDILTRSNECVESIQSPVVEHEAEKQMQESNEADVLKQEIEKLKSKQRQLLGKNPTDMDLQDLHALDKQLHEGLMCVTKRKEQMLMQQIEQSKTRRQLMIQENEILQRQVKSRVEEIQHFIQPTNYLAPVSIVYAPETTLNAGPADYKDSDTTLILAPIFENGRRRQ</sequence>
<evidence type="ECO:0000313" key="10">
    <source>
        <dbReference type="Proteomes" id="UP001632038"/>
    </source>
</evidence>
<evidence type="ECO:0000256" key="3">
    <source>
        <dbReference type="ARBA" id="ARBA00023125"/>
    </source>
</evidence>
<protein>
    <recommendedName>
        <fullName evidence="11">MADS-box transcription factor</fullName>
    </recommendedName>
</protein>
<evidence type="ECO:0000259" key="7">
    <source>
        <dbReference type="PROSITE" id="PS50066"/>
    </source>
</evidence>
<evidence type="ECO:0000256" key="5">
    <source>
        <dbReference type="ARBA" id="ARBA00023242"/>
    </source>
</evidence>